<organism evidence="3 4">
    <name type="scientific">Hevea brasiliensis</name>
    <name type="common">Para rubber tree</name>
    <name type="synonym">Siphonia brasiliensis</name>
    <dbReference type="NCBI Taxonomy" id="3981"/>
    <lineage>
        <taxon>Eukaryota</taxon>
        <taxon>Viridiplantae</taxon>
        <taxon>Streptophyta</taxon>
        <taxon>Embryophyta</taxon>
        <taxon>Tracheophyta</taxon>
        <taxon>Spermatophyta</taxon>
        <taxon>Magnoliopsida</taxon>
        <taxon>eudicotyledons</taxon>
        <taxon>Gunneridae</taxon>
        <taxon>Pentapetalae</taxon>
        <taxon>rosids</taxon>
        <taxon>fabids</taxon>
        <taxon>Malpighiales</taxon>
        <taxon>Euphorbiaceae</taxon>
        <taxon>Crotonoideae</taxon>
        <taxon>Micrandreae</taxon>
        <taxon>Hevea</taxon>
    </lineage>
</organism>
<dbReference type="PANTHER" id="PTHR33232">
    <property type="entry name" value="PROTEIN SIEVE ELEMENT OCCLUSION B-LIKE"/>
    <property type="match status" value="1"/>
</dbReference>
<gene>
    <name evidence="3" type="ORF">P3X46_017637</name>
</gene>
<feature type="domain" description="Sieve element occlusion C-terminal" evidence="2">
    <location>
        <begin position="396"/>
        <end position="553"/>
    </location>
</feature>
<feature type="domain" description="Sieve element occlusion N-terminal" evidence="1">
    <location>
        <begin position="59"/>
        <end position="220"/>
    </location>
</feature>
<dbReference type="PANTHER" id="PTHR33232:SF11">
    <property type="entry name" value="PROTEIN SIEVE ELEMENT OCCLUSION C"/>
    <property type="match status" value="1"/>
</dbReference>
<sequence>MNFFGYSPFSLHSSPASWEENILIMKILLTHDPDGRHLDSELLLCAMVNVMCYTATSEVQMLFKNAGKGDLHTRTMVLFDLLGNYRWDAKVALIFAAFATSYGEFWLIMQLYPGIKQVGQDNGAFDKLSKLVKTMVHVTKCIIKFEDLPLSHVKLDDEAMAIAKSYIYIASYWVTRSTLACSSQIRDLIARKPKQVSTCIMATLSLVYRLSGMYSCFSRQSKLYQKLLNLLQEVHADNQEVLGMLLCLKDELPLKNSSTQEKLLPLEGLFLLVHQTYDHPPYNKVEESYELVLVPISFSDKWSYDEAERFNLLSNSLPWYSIRRPWSLNSAVVNYIKQLWNFKDDPLMVVLNSQGMVTNSNAIDMILIWGAKAFSFSSSREKQLWEERELDSATFVEGRNICIYGSDNPDWIREFNAKMKEIRSVGVQIEMVYVGSRHLSERVRHILATINEEMHSSFMRRSIFRPQQSISSDHIQEAVSALLDSTDEGWAVIGKGNTTDIVKLQGTKTMECLNKFSGWEENVIKLGFLGALRSALEEAAPLPGPCNNSNIVPYNYQLKKL</sequence>
<evidence type="ECO:0000313" key="4">
    <source>
        <dbReference type="Proteomes" id="UP001174677"/>
    </source>
</evidence>
<dbReference type="Pfam" id="PF14576">
    <property type="entry name" value="SEO_N"/>
    <property type="match status" value="1"/>
</dbReference>
<protein>
    <recommendedName>
        <fullName evidence="5">Sieve element occlusion N-terminal domain-containing protein</fullName>
    </recommendedName>
</protein>
<name>A0ABQ9LQ41_HEVBR</name>
<accession>A0ABQ9LQ41</accession>
<dbReference type="InterPro" id="IPR027942">
    <property type="entry name" value="SEO_N"/>
</dbReference>
<dbReference type="Pfam" id="PF14577">
    <property type="entry name" value="SEO_C"/>
    <property type="match status" value="1"/>
</dbReference>
<proteinExistence type="predicted"/>
<evidence type="ECO:0008006" key="5">
    <source>
        <dbReference type="Google" id="ProtNLM"/>
    </source>
</evidence>
<dbReference type="InterPro" id="IPR039299">
    <property type="entry name" value="SEOA"/>
</dbReference>
<dbReference type="Proteomes" id="UP001174677">
    <property type="component" value="Chromosome 10"/>
</dbReference>
<comment type="caution">
    <text evidence="3">The sequence shown here is derived from an EMBL/GenBank/DDBJ whole genome shotgun (WGS) entry which is preliminary data.</text>
</comment>
<dbReference type="EMBL" id="JARPOI010000010">
    <property type="protein sequence ID" value="KAJ9169438.1"/>
    <property type="molecule type" value="Genomic_DNA"/>
</dbReference>
<dbReference type="InterPro" id="IPR027944">
    <property type="entry name" value="SEO_C"/>
</dbReference>
<evidence type="ECO:0000313" key="3">
    <source>
        <dbReference type="EMBL" id="KAJ9169438.1"/>
    </source>
</evidence>
<evidence type="ECO:0000259" key="2">
    <source>
        <dbReference type="Pfam" id="PF14577"/>
    </source>
</evidence>
<reference evidence="3 4" key="1">
    <citation type="journal article" date="2023" name="Plant Biotechnol. J.">
        <title>Chromosome-level wild Hevea brasiliensis genome provides new tools for genomic-assisted breeding and valuable loci to elevate rubber yield.</title>
        <authorList>
            <person name="Cheng H."/>
            <person name="Song X."/>
            <person name="Hu Y."/>
            <person name="Wu T."/>
            <person name="Yang Q."/>
            <person name="An Z."/>
            <person name="Feng S."/>
            <person name="Deng Z."/>
            <person name="Wu W."/>
            <person name="Zeng X."/>
            <person name="Tu M."/>
            <person name="Wang X."/>
            <person name="Huang H."/>
        </authorList>
    </citation>
    <scope>NUCLEOTIDE SEQUENCE [LARGE SCALE GENOMIC DNA]</scope>
    <source>
        <strain evidence="3">MT/VB/25A 57/8</strain>
    </source>
</reference>
<keyword evidence="4" id="KW-1185">Reference proteome</keyword>
<evidence type="ECO:0000259" key="1">
    <source>
        <dbReference type="Pfam" id="PF14576"/>
    </source>
</evidence>